<dbReference type="Proteomes" id="UP000182517">
    <property type="component" value="Chromosome"/>
</dbReference>
<evidence type="ECO:0000313" key="1">
    <source>
        <dbReference type="EMBL" id="APG27756.1"/>
    </source>
</evidence>
<protein>
    <recommendedName>
        <fullName evidence="3">Helix-turn-helix domain-containing protein</fullName>
    </recommendedName>
</protein>
<dbReference type="RefSeq" id="WP_072283723.1">
    <property type="nucleotide sequence ID" value="NZ_CP015519.1"/>
</dbReference>
<evidence type="ECO:0008006" key="3">
    <source>
        <dbReference type="Google" id="ProtNLM"/>
    </source>
</evidence>
<dbReference type="AlphaFoldDB" id="A0A1L3GP94"/>
<keyword evidence="2" id="KW-1185">Reference proteome</keyword>
<evidence type="ECO:0000313" key="2">
    <source>
        <dbReference type="Proteomes" id="UP000182517"/>
    </source>
</evidence>
<dbReference type="KEGG" id="pef:A7E78_07840"/>
<organism evidence="1 2">
    <name type="scientific">Syntrophotalea acetylenivorans</name>
    <dbReference type="NCBI Taxonomy" id="1842532"/>
    <lineage>
        <taxon>Bacteria</taxon>
        <taxon>Pseudomonadati</taxon>
        <taxon>Thermodesulfobacteriota</taxon>
        <taxon>Desulfuromonadia</taxon>
        <taxon>Desulfuromonadales</taxon>
        <taxon>Syntrophotaleaceae</taxon>
        <taxon>Syntrophotalea</taxon>
    </lineage>
</organism>
<name>A0A1L3GP94_9BACT</name>
<proteinExistence type="predicted"/>
<dbReference type="EMBL" id="CP015519">
    <property type="protein sequence ID" value="APG27756.1"/>
    <property type="molecule type" value="Genomic_DNA"/>
</dbReference>
<sequence>MASKQSESTDMTVAEVAEALGTTPVNVLLFIKRGLLEGLESEGGWVVAQESFAAFRASEAGQNGRATCRSACSKAGGCGSCE</sequence>
<dbReference type="STRING" id="1842532.A7E78_07840"/>
<accession>A0A1L3GP94</accession>
<reference evidence="1 2" key="1">
    <citation type="journal article" date="2017" name="Genome Announc.">
        <title>Complete Genome Sequences of Two Acetylene-Fermenting Pelobacter acetylenicus Strains.</title>
        <authorList>
            <person name="Sutton J.M."/>
            <person name="Baesman S.M."/>
            <person name="Fierst J.L."/>
            <person name="Poret-Peterson A.T."/>
            <person name="Oremland R.S."/>
            <person name="Dunlap D.S."/>
            <person name="Akob D.M."/>
        </authorList>
    </citation>
    <scope>NUCLEOTIDE SEQUENCE [LARGE SCALE GENOMIC DNA]</scope>
    <source>
        <strain evidence="1 2">SFB93</strain>
    </source>
</reference>
<gene>
    <name evidence="1" type="ORF">A7E78_07840</name>
</gene>
<dbReference type="OrthoDB" id="5398716at2"/>